<gene>
    <name evidence="2" type="ORF">HPT29_021120</name>
</gene>
<evidence type="ECO:0000313" key="3">
    <source>
        <dbReference type="Proteomes" id="UP001017257"/>
    </source>
</evidence>
<evidence type="ECO:0000313" key="2">
    <source>
        <dbReference type="EMBL" id="UVF18948.1"/>
    </source>
</evidence>
<name>A0ABY5RNY4_9HYPH</name>
<keyword evidence="1" id="KW-1133">Transmembrane helix</keyword>
<reference evidence="2" key="1">
    <citation type="submission" date="2022-08" db="EMBL/GenBank/DDBJ databases">
        <title>Microvirga terrae sp. nov., isolated from soil.</title>
        <authorList>
            <person name="Kim K.H."/>
            <person name="Seo Y.L."/>
            <person name="Kim J.M."/>
            <person name="Lee J.K."/>
            <person name="Han D.M."/>
            <person name="Jeon C.O."/>
        </authorList>
    </citation>
    <scope>NUCLEOTIDE SEQUENCE</scope>
    <source>
        <strain evidence="2">R24</strain>
    </source>
</reference>
<dbReference type="Proteomes" id="UP001017257">
    <property type="component" value="Chromosome"/>
</dbReference>
<keyword evidence="1" id="KW-0472">Membrane</keyword>
<feature type="transmembrane region" description="Helical" evidence="1">
    <location>
        <begin position="16"/>
        <end position="36"/>
    </location>
</feature>
<protein>
    <submittedName>
        <fullName evidence="2">Uncharacterized protein</fullName>
    </submittedName>
</protein>
<keyword evidence="3" id="KW-1185">Reference proteome</keyword>
<evidence type="ECO:0000256" key="1">
    <source>
        <dbReference type="SAM" id="Phobius"/>
    </source>
</evidence>
<proteinExistence type="predicted"/>
<sequence>MGPGQVEHQERRVRTGLLAGAVLCLVASGGLLWWRYGGAIFNDLVSTTLAWCL</sequence>
<accession>A0ABY5RNY4</accession>
<dbReference type="RefSeq" id="WP_173945578.1">
    <property type="nucleotide sequence ID" value="NZ_CP102845.1"/>
</dbReference>
<keyword evidence="1" id="KW-0812">Transmembrane</keyword>
<dbReference type="EMBL" id="CP102845">
    <property type="protein sequence ID" value="UVF18948.1"/>
    <property type="molecule type" value="Genomic_DNA"/>
</dbReference>
<organism evidence="2 3">
    <name type="scientific">Microvirga terrae</name>
    <dbReference type="NCBI Taxonomy" id="2740529"/>
    <lineage>
        <taxon>Bacteria</taxon>
        <taxon>Pseudomonadati</taxon>
        <taxon>Pseudomonadota</taxon>
        <taxon>Alphaproteobacteria</taxon>
        <taxon>Hyphomicrobiales</taxon>
        <taxon>Methylobacteriaceae</taxon>
        <taxon>Microvirga</taxon>
    </lineage>
</organism>